<keyword evidence="4 7" id="KW-0533">Nickel</keyword>
<feature type="binding site" evidence="7">
    <location>
        <position position="529"/>
    </location>
    <ligand>
        <name>Mg(2+)</name>
        <dbReference type="ChEBI" id="CHEBI:18420"/>
    </ligand>
</feature>
<dbReference type="PANTHER" id="PTHR42958">
    <property type="entry name" value="HYDROGENASE-2 LARGE CHAIN"/>
    <property type="match status" value="1"/>
</dbReference>
<comment type="subcellular location">
    <subcellularLocation>
        <location evidence="2">Cell envelope</location>
    </subcellularLocation>
</comment>
<name>A0A7C1II89_9CREN</name>
<dbReference type="InterPro" id="IPR050867">
    <property type="entry name" value="NiFe/NiFeSe_hydrgnase_LSU"/>
</dbReference>
<evidence type="ECO:0000256" key="5">
    <source>
        <dbReference type="ARBA" id="ARBA00022723"/>
    </source>
</evidence>
<evidence type="ECO:0000256" key="6">
    <source>
        <dbReference type="ARBA" id="ARBA00023002"/>
    </source>
</evidence>
<dbReference type="InterPro" id="IPR018194">
    <property type="entry name" value="Ni-dep_hyd_lsu_Ni_BS"/>
</dbReference>
<feature type="binding site" evidence="7">
    <location>
        <position position="581"/>
    </location>
    <ligand>
        <name>Ni(2+)</name>
        <dbReference type="ChEBI" id="CHEBI:49786"/>
    </ligand>
</feature>
<dbReference type="GO" id="GO:0008901">
    <property type="term" value="F:ferredoxin hydrogenase activity"/>
    <property type="evidence" value="ECO:0007669"/>
    <property type="project" value="InterPro"/>
</dbReference>
<dbReference type="SUPFAM" id="SSF56762">
    <property type="entry name" value="HydB/Nqo4-like"/>
    <property type="match status" value="1"/>
</dbReference>
<comment type="cofactor">
    <cofactor evidence="7">
        <name>Fe cation</name>
        <dbReference type="ChEBI" id="CHEBI:24875"/>
    </cofactor>
</comment>
<dbReference type="AlphaFoldDB" id="A0A7C1II89"/>
<keyword evidence="6" id="KW-0560">Oxidoreductase</keyword>
<evidence type="ECO:0000256" key="7">
    <source>
        <dbReference type="PIRSR" id="PIRSR601501-1"/>
    </source>
</evidence>
<keyword evidence="7" id="KW-0460">Magnesium</keyword>
<gene>
    <name evidence="8" type="ORF">ENO04_03525</name>
</gene>
<dbReference type="PANTHER" id="PTHR42958:SF4">
    <property type="entry name" value="HYDROGENASE EXPRESSION_FORMATION PROTEIN HUPK"/>
    <property type="match status" value="1"/>
</dbReference>
<feature type="binding site" evidence="7">
    <location>
        <position position="584"/>
    </location>
    <ligand>
        <name>Fe cation</name>
        <dbReference type="ChEBI" id="CHEBI:24875"/>
    </ligand>
</feature>
<feature type="binding site" evidence="7">
    <location>
        <position position="70"/>
    </location>
    <ligand>
        <name>Fe cation</name>
        <dbReference type="ChEBI" id="CHEBI:24875"/>
    </ligand>
</feature>
<evidence type="ECO:0000256" key="1">
    <source>
        <dbReference type="ARBA" id="ARBA00001967"/>
    </source>
</evidence>
<evidence type="ECO:0000256" key="4">
    <source>
        <dbReference type="ARBA" id="ARBA00022596"/>
    </source>
</evidence>
<protein>
    <submittedName>
        <fullName evidence="8">Cytochrome B</fullName>
    </submittedName>
</protein>
<proteinExistence type="inferred from homology"/>
<organism evidence="8">
    <name type="scientific">Fervidicoccus fontis</name>
    <dbReference type="NCBI Taxonomy" id="683846"/>
    <lineage>
        <taxon>Archaea</taxon>
        <taxon>Thermoproteota</taxon>
        <taxon>Thermoprotei</taxon>
        <taxon>Fervidicoccales</taxon>
        <taxon>Fervidicoccaceae</taxon>
        <taxon>Fervidicoccus</taxon>
    </lineage>
</organism>
<sequence>MARTIELKVDPITRIAGHLGVRAVIDVDTRRPIPETVRSFITMFRGVEVFSVGRPPEDMPHVTSRLCGVCGSAHANGSIIAVDMAYGVTPLEFGVVLRNLAHAMTDHIYDHPHILNLLEGPDFSENIVSKLTPSVWEEAKKTRAEHRDIHGMTTIADIMRELNPVTGKMWQLAVLFQRIAREAGVLIYGRHSHPSTLIPGGISTDLTDAQSLLIAYTYRLTKLTAWAKFNYLVWEDLLRFYEDIGYALNGATYEKPNVMSAGLFDDAEAYSSIGDNKEWEDVYKGIDEAAEKRTIVPGLMLDGELVSTKYTDMNVSTMEHVEHSFYDEWADKVRKQEWYTETDPLGNKLLWGHQDPAYHPWNKVTIPKPMAIDWNDKYTWGAHVRIVWKDGRVRPIEVGPYARMLILSVRPNRYSSGNGVVKVTLPRACTDEVPPTVCEEMTFEWKVPRRSSTIYRLWARAFNTLVDVDAAWLNVLKALELVRNGKIQTSRPWGHPGRVTRGAGFVEVPRGTVRHWLVQKGGKVLNYQIHAATTPNVSPFDKYGRSPYEESVANAPITEETPPDEWQGLDFVRAIRSFDPCLPCAAHLEFSRNGKVVKVLEKAIKDVTSCYL</sequence>
<dbReference type="GO" id="GO:0016151">
    <property type="term" value="F:nickel cation binding"/>
    <property type="evidence" value="ECO:0007669"/>
    <property type="project" value="InterPro"/>
</dbReference>
<dbReference type="Gene3D" id="1.10.645.10">
    <property type="entry name" value="Cytochrome-c3 Hydrogenase, chain B"/>
    <property type="match status" value="1"/>
</dbReference>
<comment type="cofactor">
    <cofactor evidence="1 7">
        <name>Ni(2+)</name>
        <dbReference type="ChEBI" id="CHEBI:49786"/>
    </cofactor>
</comment>
<evidence type="ECO:0000313" key="8">
    <source>
        <dbReference type="EMBL" id="HDS10672.1"/>
    </source>
</evidence>
<evidence type="ECO:0000256" key="3">
    <source>
        <dbReference type="ARBA" id="ARBA00009292"/>
    </source>
</evidence>
<keyword evidence="7" id="KW-0408">Iron</keyword>
<accession>A0A7C1II89</accession>
<dbReference type="EMBL" id="DSDY01000111">
    <property type="protein sequence ID" value="HDS10672.1"/>
    <property type="molecule type" value="Genomic_DNA"/>
</dbReference>
<dbReference type="InterPro" id="IPR001501">
    <property type="entry name" value="Ni-dep_hyd_lsu"/>
</dbReference>
<feature type="binding site" evidence="7">
    <location>
        <position position="48"/>
    </location>
    <ligand>
        <name>Mg(2+)</name>
        <dbReference type="ChEBI" id="CHEBI:18420"/>
    </ligand>
</feature>
<reference evidence="8" key="1">
    <citation type="journal article" date="2020" name="mSystems">
        <title>Genome- and Community-Level Interaction Insights into Carbon Utilization and Element Cycling Functions of Hydrothermarchaeota in Hydrothermal Sediment.</title>
        <authorList>
            <person name="Zhou Z."/>
            <person name="Liu Y."/>
            <person name="Xu W."/>
            <person name="Pan J."/>
            <person name="Luo Z.H."/>
            <person name="Li M."/>
        </authorList>
    </citation>
    <scope>NUCLEOTIDE SEQUENCE [LARGE SCALE GENOMIC DNA]</scope>
    <source>
        <strain evidence="8">SpSt-123</strain>
    </source>
</reference>
<evidence type="ECO:0000256" key="2">
    <source>
        <dbReference type="ARBA" id="ARBA00004196"/>
    </source>
</evidence>
<feature type="binding site" evidence="7">
    <location>
        <position position="70"/>
    </location>
    <ligand>
        <name>Ni(2+)</name>
        <dbReference type="ChEBI" id="CHEBI:49786"/>
    </ligand>
</feature>
<feature type="binding site" evidence="7">
    <location>
        <position position="67"/>
    </location>
    <ligand>
        <name>Ni(2+)</name>
        <dbReference type="ChEBI" id="CHEBI:49786"/>
    </ligand>
</feature>
<feature type="binding site" evidence="7">
    <location>
        <position position="587"/>
    </location>
    <ligand>
        <name>Mg(2+)</name>
        <dbReference type="ChEBI" id="CHEBI:18420"/>
    </ligand>
</feature>
<keyword evidence="5 7" id="KW-0479">Metal-binding</keyword>
<dbReference type="Pfam" id="PF00374">
    <property type="entry name" value="NiFeSe_Hases"/>
    <property type="match status" value="2"/>
</dbReference>
<comment type="similarity">
    <text evidence="3">Belongs to the [NiFe]/[NiFeSe] hydrogenase large subunit family.</text>
</comment>
<dbReference type="InterPro" id="IPR029014">
    <property type="entry name" value="NiFe-Hase_large"/>
</dbReference>
<dbReference type="PROSITE" id="PS00507">
    <property type="entry name" value="NI_HGENASE_L_1"/>
    <property type="match status" value="1"/>
</dbReference>
<comment type="caution">
    <text evidence="8">The sequence shown here is derived from an EMBL/GenBank/DDBJ whole genome shotgun (WGS) entry which is preliminary data.</text>
</comment>